<keyword evidence="3" id="KW-1185">Reference proteome</keyword>
<organism evidence="2 3">
    <name type="scientific">Streptomonospora algeriensis</name>
    <dbReference type="NCBI Taxonomy" id="995084"/>
    <lineage>
        <taxon>Bacteria</taxon>
        <taxon>Bacillati</taxon>
        <taxon>Actinomycetota</taxon>
        <taxon>Actinomycetes</taxon>
        <taxon>Streptosporangiales</taxon>
        <taxon>Nocardiopsidaceae</taxon>
        <taxon>Streptomonospora</taxon>
    </lineage>
</organism>
<evidence type="ECO:0000313" key="3">
    <source>
        <dbReference type="Proteomes" id="UP001596956"/>
    </source>
</evidence>
<accession>A0ABW3BLG8</accession>
<comment type="caution">
    <text evidence="2">The sequence shown here is derived from an EMBL/GenBank/DDBJ whole genome shotgun (WGS) entry which is preliminary data.</text>
</comment>
<reference evidence="3" key="1">
    <citation type="journal article" date="2019" name="Int. J. Syst. Evol. Microbiol.">
        <title>The Global Catalogue of Microorganisms (GCM) 10K type strain sequencing project: providing services to taxonomists for standard genome sequencing and annotation.</title>
        <authorList>
            <consortium name="The Broad Institute Genomics Platform"/>
            <consortium name="The Broad Institute Genome Sequencing Center for Infectious Disease"/>
            <person name="Wu L."/>
            <person name="Ma J."/>
        </authorList>
    </citation>
    <scope>NUCLEOTIDE SEQUENCE [LARGE SCALE GENOMIC DNA]</scope>
    <source>
        <strain evidence="3">CCUG 63369</strain>
    </source>
</reference>
<dbReference type="Proteomes" id="UP001596956">
    <property type="component" value="Unassembled WGS sequence"/>
</dbReference>
<protein>
    <submittedName>
        <fullName evidence="2">Uncharacterized protein</fullName>
    </submittedName>
</protein>
<gene>
    <name evidence="2" type="ORF">ACFQZU_20165</name>
</gene>
<evidence type="ECO:0000313" key="2">
    <source>
        <dbReference type="EMBL" id="MFD0803614.1"/>
    </source>
</evidence>
<feature type="transmembrane region" description="Helical" evidence="1">
    <location>
        <begin position="109"/>
        <end position="129"/>
    </location>
</feature>
<sequence>MPEMRAVELRVHGVSGGQAEELLDVEPAVRVSGDPLAGFFRWRLKRDTETVPGVPREIFAWGKLTSGRSSRALWLLLLPFMLVNIAYWMRPARSAQAPSRGMAAAEHVYGAAVRLLALSLTALLVLAAAGVGMDLIGWQCAGYGRECAELRPLLGVLAAPGAPLAQ</sequence>
<keyword evidence="1" id="KW-0472">Membrane</keyword>
<feature type="transmembrane region" description="Helical" evidence="1">
    <location>
        <begin position="72"/>
        <end position="89"/>
    </location>
</feature>
<dbReference type="EMBL" id="JBHTHR010001006">
    <property type="protein sequence ID" value="MFD0803614.1"/>
    <property type="molecule type" value="Genomic_DNA"/>
</dbReference>
<feature type="non-terminal residue" evidence="2">
    <location>
        <position position="166"/>
    </location>
</feature>
<evidence type="ECO:0000256" key="1">
    <source>
        <dbReference type="SAM" id="Phobius"/>
    </source>
</evidence>
<proteinExistence type="predicted"/>
<keyword evidence="1" id="KW-0812">Transmembrane</keyword>
<keyword evidence="1" id="KW-1133">Transmembrane helix</keyword>
<name>A0ABW3BLG8_9ACTN</name>